<evidence type="ECO:0000259" key="1">
    <source>
        <dbReference type="Pfam" id="PF13472"/>
    </source>
</evidence>
<dbReference type="PANTHER" id="PTHR30383">
    <property type="entry name" value="THIOESTERASE 1/PROTEASE 1/LYSOPHOSPHOLIPASE L1"/>
    <property type="match status" value="1"/>
</dbReference>
<reference evidence="2" key="2">
    <citation type="submission" date="2020-09" db="EMBL/GenBank/DDBJ databases">
        <authorList>
            <person name="Sun Q."/>
            <person name="Ohkuma M."/>
        </authorList>
    </citation>
    <scope>NUCLEOTIDE SEQUENCE</scope>
    <source>
        <strain evidence="2">JCM 12862</strain>
    </source>
</reference>
<sequence length="219" mass="24939">MRKNKTYLALVLLVTWLTISFVDKKPKILIIGDSISIGYTPYVKAALADSAIIEHNVGNAQHTGNGLQHIKEWLGDEDWDIIQFNWGLWDLCYRHPDSKEYGHRDKINGKVTYTVEEYASNLDSIATLIKQKTHAKLIFVTTTYVPKNEPGRYESEVQKYNNAAKQVMKKHAVIVNDIYDASIPIHNTYGLGSNNVHYKEEGYKKLGKLIVGFLKAQIE</sequence>
<feature type="domain" description="SGNH hydrolase-type esterase" evidence="1">
    <location>
        <begin position="31"/>
        <end position="204"/>
    </location>
</feature>
<evidence type="ECO:0000313" key="2">
    <source>
        <dbReference type="EMBL" id="GGK12131.1"/>
    </source>
</evidence>
<dbReference type="Pfam" id="PF13472">
    <property type="entry name" value="Lipase_GDSL_2"/>
    <property type="match status" value="1"/>
</dbReference>
<reference evidence="2" key="1">
    <citation type="journal article" date="2014" name="Int. J. Syst. Evol. Microbiol.">
        <title>Complete genome sequence of Corynebacterium casei LMG S-19264T (=DSM 44701T), isolated from a smear-ripened cheese.</title>
        <authorList>
            <consortium name="US DOE Joint Genome Institute (JGI-PGF)"/>
            <person name="Walter F."/>
            <person name="Albersmeier A."/>
            <person name="Kalinowski J."/>
            <person name="Ruckert C."/>
        </authorList>
    </citation>
    <scope>NUCLEOTIDE SEQUENCE</scope>
    <source>
        <strain evidence="2">JCM 12862</strain>
    </source>
</reference>
<dbReference type="Gene3D" id="3.40.50.1110">
    <property type="entry name" value="SGNH hydrolase"/>
    <property type="match status" value="1"/>
</dbReference>
<dbReference type="PANTHER" id="PTHR30383:SF26">
    <property type="entry name" value="SGNH HYDROLASE-TYPE ESTERASE DOMAIN-CONTAINING PROTEIN"/>
    <property type="match status" value="1"/>
</dbReference>
<dbReference type="InterPro" id="IPR051532">
    <property type="entry name" value="Ester_Hydrolysis_Enzymes"/>
</dbReference>
<name>A0A8J3BFX0_9FLAO</name>
<dbReference type="EMBL" id="BMNR01000001">
    <property type="protein sequence ID" value="GGK12131.1"/>
    <property type="molecule type" value="Genomic_DNA"/>
</dbReference>
<dbReference type="InterPro" id="IPR036514">
    <property type="entry name" value="SGNH_hydro_sf"/>
</dbReference>
<protein>
    <recommendedName>
        <fullName evidence="1">SGNH hydrolase-type esterase domain-containing protein</fullName>
    </recommendedName>
</protein>
<dbReference type="AlphaFoldDB" id="A0A8J3BFX0"/>
<proteinExistence type="predicted"/>
<keyword evidence="3" id="KW-1185">Reference proteome</keyword>
<dbReference type="Proteomes" id="UP000612329">
    <property type="component" value="Unassembled WGS sequence"/>
</dbReference>
<dbReference type="InterPro" id="IPR013830">
    <property type="entry name" value="SGNH_hydro"/>
</dbReference>
<comment type="caution">
    <text evidence="2">The sequence shown here is derived from an EMBL/GenBank/DDBJ whole genome shotgun (WGS) entry which is preliminary data.</text>
</comment>
<dbReference type="SUPFAM" id="SSF52266">
    <property type="entry name" value="SGNH hydrolase"/>
    <property type="match status" value="1"/>
</dbReference>
<gene>
    <name evidence="2" type="ORF">GCM10007962_03020</name>
</gene>
<evidence type="ECO:0000313" key="3">
    <source>
        <dbReference type="Proteomes" id="UP000612329"/>
    </source>
</evidence>
<accession>A0A8J3BFX0</accession>
<dbReference type="RefSeq" id="WP_188649505.1">
    <property type="nucleotide sequence ID" value="NZ_BMNR01000001.1"/>
</dbReference>
<organism evidence="2 3">
    <name type="scientific">Yeosuana aromativorans</name>
    <dbReference type="NCBI Taxonomy" id="288019"/>
    <lineage>
        <taxon>Bacteria</taxon>
        <taxon>Pseudomonadati</taxon>
        <taxon>Bacteroidota</taxon>
        <taxon>Flavobacteriia</taxon>
        <taxon>Flavobacteriales</taxon>
        <taxon>Flavobacteriaceae</taxon>
        <taxon>Yeosuana</taxon>
    </lineage>
</organism>
<dbReference type="GO" id="GO:0004622">
    <property type="term" value="F:phosphatidylcholine lysophospholipase activity"/>
    <property type="evidence" value="ECO:0007669"/>
    <property type="project" value="TreeGrafter"/>
</dbReference>
<dbReference type="CDD" id="cd00229">
    <property type="entry name" value="SGNH_hydrolase"/>
    <property type="match status" value="1"/>
</dbReference>